<dbReference type="Proteomes" id="UP000285286">
    <property type="component" value="Unassembled WGS sequence"/>
</dbReference>
<accession>A0A423CZG2</accession>
<sequence length="686" mass="75830">MGAVDYFTTDTLRKKFEPELRDEKLPHLGVALAGGGTKASAFSLGVLQGLTSSGLMAEVDALSSVSGGGYAALWYYARMRFDLPPPEAGSHAPQQMARFFADCLPSRYVRAGINDLRLEDCDPINLTNDTPVSNDRYRYQNALRGFQDVFNDSFSYTTTETDTRFSADALVMGLESVAVMPLGMLVNGVFDWELEVSVSQHRYNSGIARAYAASPVKCSDGGCEMRDRIGKRPVQIRREGRTRQGIGLTFADLDNAYQRHGAPLWIINATAGEDRTPWDFSAQSDANLSVFEITPYTQGSGLYGYHQKQLPDLSPYRATVASAAFLDSQQKAVTQPPLRNVLGALMGATTLSWGTSYRNTLSTSDNANTQAHYIGHKFLPWPLYYAHRFTPSRDSVFIHLSDGGQSENLGAYALIRRGIETIIISDHAQDRKGEMGDLCRLKSQIRKQGLYLTIPGLADLDSVCNQTRHYPLGYDIFNWQHPVLLGCVSNGKMAEDCSRTEEQTVLPGEYFARLFIIKPALANSQLTDALTAMGADCQRGLEGQCAATIMRHCKKFDRASGWNYADAPSCELLGFIAKNFTSADGIASDGCPFFPQHATVMMTADSSPWVYGAMRDLGAYYAQRINWFFSKADPQQVDGQRFNQVAKAQKATPIQPTDLILSRIYSKKTDIMKCIHPQRLRSAAID</sequence>
<name>A0A423CZG2_9PSED</name>
<evidence type="ECO:0000313" key="1">
    <source>
        <dbReference type="EMBL" id="ROL64747.1"/>
    </source>
</evidence>
<dbReference type="GO" id="GO:0046475">
    <property type="term" value="P:glycerophospholipid catabolic process"/>
    <property type="evidence" value="ECO:0007669"/>
    <property type="project" value="TreeGrafter"/>
</dbReference>
<protein>
    <recommendedName>
        <fullName evidence="3">PNPLA domain-containing protein</fullName>
    </recommendedName>
</protein>
<comment type="caution">
    <text evidence="1">The sequence shown here is derived from an EMBL/GenBank/DDBJ whole genome shotgun (WGS) entry which is preliminary data.</text>
</comment>
<gene>
    <name evidence="1" type="ORF">BHU25_22990</name>
</gene>
<dbReference type="PANTHER" id="PTHR10728:SF40">
    <property type="entry name" value="PATATIN FAMILY PROTEIN"/>
    <property type="match status" value="1"/>
</dbReference>
<dbReference type="Gene3D" id="3.40.1090.10">
    <property type="entry name" value="Cytosolic phospholipase A2 catalytic domain"/>
    <property type="match status" value="1"/>
</dbReference>
<dbReference type="GO" id="GO:0005829">
    <property type="term" value="C:cytosol"/>
    <property type="evidence" value="ECO:0007669"/>
    <property type="project" value="TreeGrafter"/>
</dbReference>
<dbReference type="AlphaFoldDB" id="A0A423CZG2"/>
<dbReference type="SUPFAM" id="SSF52151">
    <property type="entry name" value="FabD/lysophospholipase-like"/>
    <property type="match status" value="1"/>
</dbReference>
<proteinExistence type="predicted"/>
<dbReference type="RefSeq" id="WP_123567591.1">
    <property type="nucleotide sequence ID" value="NZ_MOAM01000035.1"/>
</dbReference>
<evidence type="ECO:0008006" key="3">
    <source>
        <dbReference type="Google" id="ProtNLM"/>
    </source>
</evidence>
<dbReference type="GO" id="GO:0004623">
    <property type="term" value="F:phospholipase A2 activity"/>
    <property type="evidence" value="ECO:0007669"/>
    <property type="project" value="TreeGrafter"/>
</dbReference>
<reference evidence="1 2" key="1">
    <citation type="submission" date="2016-10" db="EMBL/GenBank/DDBJ databases">
        <title>Comparative genome analysis of multiple Pseudomonas spp. focuses on biocontrol and plant growth promoting traits.</title>
        <authorList>
            <person name="Tao X.-Y."/>
            <person name="Taylor C.G."/>
        </authorList>
    </citation>
    <scope>NUCLEOTIDE SEQUENCE [LARGE SCALE GENOMIC DNA]</scope>
    <source>
        <strain evidence="1 2">15D11</strain>
    </source>
</reference>
<dbReference type="InterPro" id="IPR016035">
    <property type="entry name" value="Acyl_Trfase/lysoPLipase"/>
</dbReference>
<evidence type="ECO:0000313" key="2">
    <source>
        <dbReference type="Proteomes" id="UP000285286"/>
    </source>
</evidence>
<organism evidence="1 2">
    <name type="scientific">Pseudomonas vranovensis</name>
    <dbReference type="NCBI Taxonomy" id="321661"/>
    <lineage>
        <taxon>Bacteria</taxon>
        <taxon>Pseudomonadati</taxon>
        <taxon>Pseudomonadota</taxon>
        <taxon>Gammaproteobacteria</taxon>
        <taxon>Pseudomonadales</taxon>
        <taxon>Pseudomonadaceae</taxon>
        <taxon>Pseudomonas</taxon>
    </lineage>
</organism>
<dbReference type="PANTHER" id="PTHR10728">
    <property type="entry name" value="CYTOSOLIC PHOSPHOLIPASE A2"/>
    <property type="match status" value="1"/>
</dbReference>
<keyword evidence="2" id="KW-1185">Reference proteome</keyword>
<dbReference type="EMBL" id="MOAM01000035">
    <property type="protein sequence ID" value="ROL64747.1"/>
    <property type="molecule type" value="Genomic_DNA"/>
</dbReference>